<evidence type="ECO:0000313" key="2">
    <source>
        <dbReference type="EMBL" id="MBA0608990.1"/>
    </source>
</evidence>
<keyword evidence="1" id="KW-1133">Transmembrane helix</keyword>
<gene>
    <name evidence="2" type="ORF">Godav_021131</name>
</gene>
<keyword evidence="1" id="KW-0812">Transmembrane</keyword>
<dbReference type="AlphaFoldDB" id="A0A7J8R606"/>
<feature type="non-terminal residue" evidence="2">
    <location>
        <position position="149"/>
    </location>
</feature>
<name>A0A7J8R606_GOSDV</name>
<evidence type="ECO:0000313" key="3">
    <source>
        <dbReference type="Proteomes" id="UP000593561"/>
    </source>
</evidence>
<comment type="caution">
    <text evidence="2">The sequence shown here is derived from an EMBL/GenBank/DDBJ whole genome shotgun (WGS) entry which is preliminary data.</text>
</comment>
<keyword evidence="1" id="KW-0472">Membrane</keyword>
<dbReference type="Proteomes" id="UP000593561">
    <property type="component" value="Unassembled WGS sequence"/>
</dbReference>
<proteinExistence type="predicted"/>
<dbReference type="EMBL" id="JABFAC010000003">
    <property type="protein sequence ID" value="MBA0608990.1"/>
    <property type="molecule type" value="Genomic_DNA"/>
</dbReference>
<reference evidence="2 3" key="1">
    <citation type="journal article" date="2019" name="Genome Biol. Evol.">
        <title>Insights into the evolution of the New World diploid cottons (Gossypium, subgenus Houzingenia) based on genome sequencing.</title>
        <authorList>
            <person name="Grover C.E."/>
            <person name="Arick M.A. 2nd"/>
            <person name="Thrash A."/>
            <person name="Conover J.L."/>
            <person name="Sanders W.S."/>
            <person name="Peterson D.G."/>
            <person name="Frelichowski J.E."/>
            <person name="Scheffler J.A."/>
            <person name="Scheffler B.E."/>
            <person name="Wendel J.F."/>
        </authorList>
    </citation>
    <scope>NUCLEOTIDE SEQUENCE [LARGE SCALE GENOMIC DNA]</scope>
    <source>
        <strain evidence="2">27</strain>
        <tissue evidence="2">Leaf</tissue>
    </source>
</reference>
<protein>
    <submittedName>
        <fullName evidence="2">Uncharacterized protein</fullName>
    </submittedName>
</protein>
<keyword evidence="3" id="KW-1185">Reference proteome</keyword>
<evidence type="ECO:0000256" key="1">
    <source>
        <dbReference type="SAM" id="Phobius"/>
    </source>
</evidence>
<feature type="transmembrane region" description="Helical" evidence="1">
    <location>
        <begin position="38"/>
        <end position="61"/>
    </location>
</feature>
<accession>A0A7J8R606</accession>
<organism evidence="2 3">
    <name type="scientific">Gossypium davidsonii</name>
    <name type="common">Davidson's cotton</name>
    <name type="synonym">Gossypium klotzschianum subsp. davidsonii</name>
    <dbReference type="NCBI Taxonomy" id="34287"/>
    <lineage>
        <taxon>Eukaryota</taxon>
        <taxon>Viridiplantae</taxon>
        <taxon>Streptophyta</taxon>
        <taxon>Embryophyta</taxon>
        <taxon>Tracheophyta</taxon>
        <taxon>Spermatophyta</taxon>
        <taxon>Magnoliopsida</taxon>
        <taxon>eudicotyledons</taxon>
        <taxon>Gunneridae</taxon>
        <taxon>Pentapetalae</taxon>
        <taxon>rosids</taxon>
        <taxon>malvids</taxon>
        <taxon>Malvales</taxon>
        <taxon>Malvaceae</taxon>
        <taxon>Malvoideae</taxon>
        <taxon>Gossypium</taxon>
    </lineage>
</organism>
<sequence length="149" mass="16900">MMEPKLLLPQSSGKMLRACQMELIMRKKETSDNLPKKGLFIIPISQFFSGLGQFALFVVIYHCQTGWTTGSQFNRLVQSASDNTGGVFITAIFFTWFADAQQKDDMDEIHVAGSRDYQGGFMAQSSHLFQQCNFFLSSSHDILYVLFFV</sequence>